<evidence type="ECO:0000259" key="9">
    <source>
        <dbReference type="Pfam" id="PF25198"/>
    </source>
</evidence>
<evidence type="ECO:0000256" key="5">
    <source>
        <dbReference type="ARBA" id="ARBA00023136"/>
    </source>
</evidence>
<dbReference type="InterPro" id="IPR008844">
    <property type="entry name" value="Spore_GerAC-like"/>
</dbReference>
<keyword evidence="7" id="KW-0449">Lipoprotein</keyword>
<evidence type="ECO:0000256" key="3">
    <source>
        <dbReference type="ARBA" id="ARBA00022544"/>
    </source>
</evidence>
<keyword evidence="4" id="KW-0732">Signal</keyword>
<dbReference type="Pfam" id="PF05504">
    <property type="entry name" value="Spore_GerAC"/>
    <property type="match status" value="1"/>
</dbReference>
<dbReference type="InterPro" id="IPR046953">
    <property type="entry name" value="Spore_GerAC-like_C"/>
</dbReference>
<evidence type="ECO:0000259" key="8">
    <source>
        <dbReference type="Pfam" id="PF05504"/>
    </source>
</evidence>
<name>A0ABS7D6P4_9BACL</name>
<dbReference type="RefSeq" id="WP_219872837.1">
    <property type="nucleotide sequence ID" value="NZ_JAHZIJ010000007.1"/>
</dbReference>
<comment type="similarity">
    <text evidence="2">Belongs to the GerABKC lipoprotein family.</text>
</comment>
<protein>
    <submittedName>
        <fullName evidence="10">Ger(X)C family spore germination C-terminal domain-containing protein</fullName>
    </submittedName>
</protein>
<dbReference type="Pfam" id="PF25198">
    <property type="entry name" value="Spore_GerAC_N"/>
    <property type="match status" value="1"/>
</dbReference>
<evidence type="ECO:0000256" key="7">
    <source>
        <dbReference type="ARBA" id="ARBA00023288"/>
    </source>
</evidence>
<dbReference type="Proteomes" id="UP000812277">
    <property type="component" value="Unassembled WGS sequence"/>
</dbReference>
<dbReference type="InterPro" id="IPR057336">
    <property type="entry name" value="GerAC_N"/>
</dbReference>
<dbReference type="InterPro" id="IPR038501">
    <property type="entry name" value="Spore_GerAC_C_sf"/>
</dbReference>
<keyword evidence="6" id="KW-0564">Palmitate</keyword>
<evidence type="ECO:0000256" key="6">
    <source>
        <dbReference type="ARBA" id="ARBA00023139"/>
    </source>
</evidence>
<gene>
    <name evidence="10" type="ORF">K0T92_12700</name>
</gene>
<dbReference type="PANTHER" id="PTHR35789">
    <property type="entry name" value="SPORE GERMINATION PROTEIN B3"/>
    <property type="match status" value="1"/>
</dbReference>
<accession>A0ABS7D6P4</accession>
<dbReference type="Gene3D" id="3.30.300.210">
    <property type="entry name" value="Nutrient germinant receptor protein C, domain 3"/>
    <property type="match status" value="1"/>
</dbReference>
<sequence length="366" mass="41720">MSRQHVSILLLTLLILLTGCGDQRILERTGFIQVTSYDLLKDGRIQFSISIPKADPEIKVSREFLTTVAQSGKEARIKLARQTNLLLVSGQLRTTLFGLSIARDGFWEQLDTLLRDPTTSEQIKIVVVNGVAHDMLKKNYKEYPRTGKYIDRLIEKEAKGHTIPVTTLYSFTRDYYDDGIEPVAPIVKDAGKSIEVDGIALFHDGTYAGKIKADDTLIFAFLRENFKHGEISLDLAKHTKESKTVMLSSLNSLRKMDISHKGEHANVNIDISLKVSVVEYIGELSLGNKAHRHKLEQQISEILTHRATRLIQYLQEKKVDSIGVGIYVRNSMTYRAWKKLDWYEEFPHVNIQCKVKAKIKDYGFRR</sequence>
<keyword evidence="11" id="KW-1185">Reference proteome</keyword>
<feature type="domain" description="Spore germination GerAC-like C-terminal" evidence="8">
    <location>
        <begin position="197"/>
        <end position="363"/>
    </location>
</feature>
<keyword evidence="5" id="KW-0472">Membrane</keyword>
<evidence type="ECO:0000256" key="1">
    <source>
        <dbReference type="ARBA" id="ARBA00004635"/>
    </source>
</evidence>
<feature type="domain" description="Spore germination protein N-terminal" evidence="9">
    <location>
        <begin position="22"/>
        <end position="188"/>
    </location>
</feature>
<dbReference type="NCBIfam" id="TIGR02887">
    <property type="entry name" value="spore_ger_x_C"/>
    <property type="match status" value="1"/>
</dbReference>
<evidence type="ECO:0000313" key="11">
    <source>
        <dbReference type="Proteomes" id="UP000812277"/>
    </source>
</evidence>
<reference evidence="10 11" key="1">
    <citation type="submission" date="2021-07" db="EMBL/GenBank/DDBJ databases">
        <title>Paenibacillus radiodurans sp. nov., isolated from the southeastern edge of Tengger Desert.</title>
        <authorList>
            <person name="Zhang G."/>
        </authorList>
    </citation>
    <scope>NUCLEOTIDE SEQUENCE [LARGE SCALE GENOMIC DNA]</scope>
    <source>
        <strain evidence="10 11">DT7-4</strain>
    </source>
</reference>
<comment type="caution">
    <text evidence="10">The sequence shown here is derived from an EMBL/GenBank/DDBJ whole genome shotgun (WGS) entry which is preliminary data.</text>
</comment>
<dbReference type="PANTHER" id="PTHR35789:SF1">
    <property type="entry name" value="SPORE GERMINATION PROTEIN B3"/>
    <property type="match status" value="1"/>
</dbReference>
<evidence type="ECO:0000256" key="4">
    <source>
        <dbReference type="ARBA" id="ARBA00022729"/>
    </source>
</evidence>
<comment type="subcellular location">
    <subcellularLocation>
        <location evidence="1">Membrane</location>
        <topology evidence="1">Lipid-anchor</topology>
    </subcellularLocation>
</comment>
<organism evidence="10 11">
    <name type="scientific">Paenibacillus oenotherae</name>
    <dbReference type="NCBI Taxonomy" id="1435645"/>
    <lineage>
        <taxon>Bacteria</taxon>
        <taxon>Bacillati</taxon>
        <taxon>Bacillota</taxon>
        <taxon>Bacilli</taxon>
        <taxon>Bacillales</taxon>
        <taxon>Paenibacillaceae</taxon>
        <taxon>Paenibacillus</taxon>
    </lineage>
</organism>
<dbReference type="PROSITE" id="PS51257">
    <property type="entry name" value="PROKAR_LIPOPROTEIN"/>
    <property type="match status" value="1"/>
</dbReference>
<dbReference type="EMBL" id="JAHZIJ010000007">
    <property type="protein sequence ID" value="MBW7475609.1"/>
    <property type="molecule type" value="Genomic_DNA"/>
</dbReference>
<evidence type="ECO:0000313" key="10">
    <source>
        <dbReference type="EMBL" id="MBW7475609.1"/>
    </source>
</evidence>
<proteinExistence type="inferred from homology"/>
<keyword evidence="3" id="KW-0309">Germination</keyword>
<evidence type="ECO:0000256" key="2">
    <source>
        <dbReference type="ARBA" id="ARBA00007886"/>
    </source>
</evidence>